<dbReference type="Proteomes" id="UP000233551">
    <property type="component" value="Unassembled WGS sequence"/>
</dbReference>
<dbReference type="EMBL" id="PGOL01001411">
    <property type="protein sequence ID" value="PKI58252.1"/>
    <property type="molecule type" value="Genomic_DNA"/>
</dbReference>
<evidence type="ECO:0000256" key="1">
    <source>
        <dbReference type="SAM" id="MobiDB-lite"/>
    </source>
</evidence>
<keyword evidence="3" id="KW-1185">Reference proteome</keyword>
<feature type="region of interest" description="Disordered" evidence="1">
    <location>
        <begin position="18"/>
        <end position="48"/>
    </location>
</feature>
<reference evidence="2 3" key="1">
    <citation type="submission" date="2017-11" db="EMBL/GenBank/DDBJ databases">
        <title>De-novo sequencing of pomegranate (Punica granatum L.) genome.</title>
        <authorList>
            <person name="Akparov Z."/>
            <person name="Amiraslanov A."/>
            <person name="Hajiyeva S."/>
            <person name="Abbasov M."/>
            <person name="Kaur K."/>
            <person name="Hamwieh A."/>
            <person name="Solovyev V."/>
            <person name="Salamov A."/>
            <person name="Braich B."/>
            <person name="Kosarev P."/>
            <person name="Mahmoud A."/>
            <person name="Hajiyev E."/>
            <person name="Babayeva S."/>
            <person name="Izzatullayeva V."/>
            <person name="Mammadov A."/>
            <person name="Mammadov A."/>
            <person name="Sharifova S."/>
            <person name="Ojaghi J."/>
            <person name="Eynullazada K."/>
            <person name="Bayramov B."/>
            <person name="Abdulazimova A."/>
            <person name="Shahmuradov I."/>
        </authorList>
    </citation>
    <scope>NUCLEOTIDE SEQUENCE [LARGE SCALE GENOMIC DNA]</scope>
    <source>
        <strain evidence="3">cv. AG2017</strain>
        <tissue evidence="2">Leaf</tissue>
    </source>
</reference>
<evidence type="ECO:0000313" key="3">
    <source>
        <dbReference type="Proteomes" id="UP000233551"/>
    </source>
</evidence>
<feature type="region of interest" description="Disordered" evidence="1">
    <location>
        <begin position="78"/>
        <end position="131"/>
    </location>
</feature>
<name>A0A2I0JPN6_PUNGR</name>
<proteinExistence type="predicted"/>
<sequence>MARLAMVVGKNGVEEAREAVKPYREPDSGQGQKRLLKASKRKSKAGNGLGRSNTCPFWGVVYLSVDRTPGALSEKASVRDWGCPGLSGNSGRNTDAISKPLPDRSTESLAFTGGPNLEKSNVLVGTGYRSR</sequence>
<gene>
    <name evidence="2" type="ORF">CRG98_021334</name>
</gene>
<comment type="caution">
    <text evidence="2">The sequence shown here is derived from an EMBL/GenBank/DDBJ whole genome shotgun (WGS) entry which is preliminary data.</text>
</comment>
<feature type="compositionally biased region" description="Basic residues" evidence="1">
    <location>
        <begin position="34"/>
        <end position="44"/>
    </location>
</feature>
<feature type="compositionally biased region" description="Basic and acidic residues" evidence="1">
    <location>
        <begin position="18"/>
        <end position="27"/>
    </location>
</feature>
<dbReference type="AlphaFoldDB" id="A0A2I0JPN6"/>
<evidence type="ECO:0000313" key="2">
    <source>
        <dbReference type="EMBL" id="PKI58252.1"/>
    </source>
</evidence>
<accession>A0A2I0JPN6</accession>
<feature type="compositionally biased region" description="Polar residues" evidence="1">
    <location>
        <begin position="87"/>
        <end position="96"/>
    </location>
</feature>
<organism evidence="2 3">
    <name type="scientific">Punica granatum</name>
    <name type="common">Pomegranate</name>
    <dbReference type="NCBI Taxonomy" id="22663"/>
    <lineage>
        <taxon>Eukaryota</taxon>
        <taxon>Viridiplantae</taxon>
        <taxon>Streptophyta</taxon>
        <taxon>Embryophyta</taxon>
        <taxon>Tracheophyta</taxon>
        <taxon>Spermatophyta</taxon>
        <taxon>Magnoliopsida</taxon>
        <taxon>eudicotyledons</taxon>
        <taxon>Gunneridae</taxon>
        <taxon>Pentapetalae</taxon>
        <taxon>rosids</taxon>
        <taxon>malvids</taxon>
        <taxon>Myrtales</taxon>
        <taxon>Lythraceae</taxon>
        <taxon>Punica</taxon>
    </lineage>
</organism>
<protein>
    <submittedName>
        <fullName evidence="2">Uncharacterized protein</fullName>
    </submittedName>
</protein>